<keyword evidence="3" id="KW-1133">Transmembrane helix</keyword>
<organism evidence="5 6">
    <name type="scientific">Pisum sativum</name>
    <name type="common">Garden pea</name>
    <name type="synonym">Lathyrus oleraceus</name>
    <dbReference type="NCBI Taxonomy" id="3888"/>
    <lineage>
        <taxon>Eukaryota</taxon>
        <taxon>Viridiplantae</taxon>
        <taxon>Streptophyta</taxon>
        <taxon>Embryophyta</taxon>
        <taxon>Tracheophyta</taxon>
        <taxon>Spermatophyta</taxon>
        <taxon>Magnoliopsida</taxon>
        <taxon>eudicotyledons</taxon>
        <taxon>Gunneridae</taxon>
        <taxon>Pentapetalae</taxon>
        <taxon>rosids</taxon>
        <taxon>fabids</taxon>
        <taxon>Fabales</taxon>
        <taxon>Fabaceae</taxon>
        <taxon>Papilionoideae</taxon>
        <taxon>50 kb inversion clade</taxon>
        <taxon>NPAAA clade</taxon>
        <taxon>Hologalegina</taxon>
        <taxon>IRL clade</taxon>
        <taxon>Fabeae</taxon>
        <taxon>Lathyrus</taxon>
    </lineage>
</organism>
<comment type="caution">
    <text evidence="5">The sequence shown here is derived from an EMBL/GenBank/DDBJ whole genome shotgun (WGS) entry which is preliminary data.</text>
</comment>
<evidence type="ECO:0000313" key="5">
    <source>
        <dbReference type="EMBL" id="KAI5407849.1"/>
    </source>
</evidence>
<feature type="domain" description="FAE" evidence="4">
    <location>
        <begin position="54"/>
        <end position="308"/>
    </location>
</feature>
<evidence type="ECO:0000256" key="3">
    <source>
        <dbReference type="SAM" id="Phobius"/>
    </source>
</evidence>
<keyword evidence="3" id="KW-0812">Transmembrane</keyword>
<proteinExistence type="predicted"/>
<keyword evidence="6" id="KW-1185">Reference proteome</keyword>
<dbReference type="Gene3D" id="3.40.47.10">
    <property type="match status" value="1"/>
</dbReference>
<dbReference type="GO" id="GO:0006633">
    <property type="term" value="P:fatty acid biosynthetic process"/>
    <property type="evidence" value="ECO:0007669"/>
    <property type="project" value="InterPro"/>
</dbReference>
<dbReference type="GO" id="GO:0009922">
    <property type="term" value="F:fatty acid elongase activity"/>
    <property type="evidence" value="ECO:0007669"/>
    <property type="project" value="UniProtKB-EC"/>
</dbReference>
<dbReference type="Proteomes" id="UP001058974">
    <property type="component" value="Chromosome 5"/>
</dbReference>
<comment type="catalytic activity">
    <reaction evidence="2">
        <text>a very-long-chain acyl-CoA + malonyl-CoA + H(+) = a very-long-chain 3-oxoacyl-CoA + CO2 + CoA</text>
        <dbReference type="Rhea" id="RHEA:32727"/>
        <dbReference type="ChEBI" id="CHEBI:15378"/>
        <dbReference type="ChEBI" id="CHEBI:16526"/>
        <dbReference type="ChEBI" id="CHEBI:57287"/>
        <dbReference type="ChEBI" id="CHEBI:57384"/>
        <dbReference type="ChEBI" id="CHEBI:90725"/>
        <dbReference type="ChEBI" id="CHEBI:90736"/>
        <dbReference type="EC" id="2.3.1.199"/>
    </reaction>
</comment>
<protein>
    <recommendedName>
        <fullName evidence="4">FAE domain-containing protein</fullName>
    </recommendedName>
</protein>
<evidence type="ECO:0000256" key="1">
    <source>
        <dbReference type="ARBA" id="ARBA00023315"/>
    </source>
</evidence>
<feature type="transmembrane region" description="Helical" evidence="3">
    <location>
        <begin position="31"/>
        <end position="48"/>
    </location>
</feature>
<dbReference type="EMBL" id="JAMSHJ010000005">
    <property type="protein sequence ID" value="KAI5407849.1"/>
    <property type="molecule type" value="Genomic_DNA"/>
</dbReference>
<keyword evidence="3" id="KW-0472">Membrane</keyword>
<sequence>MEATSKQNHVCVFNKDTQFTLISNYLLSRCTHFHFLLLYFLLLLCFLLKKLFSNPSPIYLIDVSCLKPPTSCRIPSSTFLENASLSESCLDNETITFMKKILHSSGQSENTCLPPSLHYIPPKAHHIESIKEAHMVIFPIMDDLFAKTNLSPFDINIVIFNCGGFCPSPSLTSMVVNKYSMRSDIKSYNVSGMGCSASALCIDLAYNLLRVNKNSNAIVLSAESLSNDWYEGKERSKLLLNCLFRMGSAAILLSNKKEASKTAKYKLIRTLRTQRAFDDKAYCSATKEEDSDGKLGFTLNRDIPQKVMKLSVLCMDFSTMVKCVLKRIKNDFLIDGGFLYP</sequence>
<evidence type="ECO:0000313" key="6">
    <source>
        <dbReference type="Proteomes" id="UP001058974"/>
    </source>
</evidence>
<gene>
    <name evidence="5" type="ORF">KIW84_053911</name>
</gene>
<dbReference type="AlphaFoldDB" id="A0A9D4WRP0"/>
<keyword evidence="1" id="KW-0808">Transferase</keyword>
<evidence type="ECO:0000256" key="2">
    <source>
        <dbReference type="ARBA" id="ARBA00047375"/>
    </source>
</evidence>
<keyword evidence="1" id="KW-0012">Acyltransferase</keyword>
<dbReference type="InterPro" id="IPR016039">
    <property type="entry name" value="Thiolase-like"/>
</dbReference>
<dbReference type="Pfam" id="PF08392">
    <property type="entry name" value="FAE1_CUT1_RppA"/>
    <property type="match status" value="1"/>
</dbReference>
<reference evidence="5 6" key="1">
    <citation type="journal article" date="2022" name="Nat. Genet.">
        <title>Improved pea reference genome and pan-genome highlight genomic features and evolutionary characteristics.</title>
        <authorList>
            <person name="Yang T."/>
            <person name="Liu R."/>
            <person name="Luo Y."/>
            <person name="Hu S."/>
            <person name="Wang D."/>
            <person name="Wang C."/>
            <person name="Pandey M.K."/>
            <person name="Ge S."/>
            <person name="Xu Q."/>
            <person name="Li N."/>
            <person name="Li G."/>
            <person name="Huang Y."/>
            <person name="Saxena R.K."/>
            <person name="Ji Y."/>
            <person name="Li M."/>
            <person name="Yan X."/>
            <person name="He Y."/>
            <person name="Liu Y."/>
            <person name="Wang X."/>
            <person name="Xiang C."/>
            <person name="Varshney R.K."/>
            <person name="Ding H."/>
            <person name="Gao S."/>
            <person name="Zong X."/>
        </authorList>
    </citation>
    <scope>NUCLEOTIDE SEQUENCE [LARGE SCALE GENOMIC DNA]</scope>
    <source>
        <strain evidence="5 6">cv. Zhongwan 6</strain>
    </source>
</reference>
<dbReference type="PANTHER" id="PTHR31561">
    <property type="entry name" value="3-KETOACYL-COA SYNTHASE"/>
    <property type="match status" value="1"/>
</dbReference>
<dbReference type="InterPro" id="IPR013601">
    <property type="entry name" value="FAE1_typ3_polyketide_synth"/>
</dbReference>
<evidence type="ECO:0000259" key="4">
    <source>
        <dbReference type="Pfam" id="PF08392"/>
    </source>
</evidence>
<name>A0A9D4WRP0_PEA</name>
<accession>A0A9D4WRP0</accession>
<dbReference type="InterPro" id="IPR012392">
    <property type="entry name" value="3-ktacl-CoA_syn"/>
</dbReference>
<dbReference type="GO" id="GO:0016020">
    <property type="term" value="C:membrane"/>
    <property type="evidence" value="ECO:0007669"/>
    <property type="project" value="InterPro"/>
</dbReference>
<dbReference type="Gramene" id="Psat05G0391100-T1">
    <property type="protein sequence ID" value="KAI5407849.1"/>
    <property type="gene ID" value="KIW84_053911"/>
</dbReference>
<dbReference type="SUPFAM" id="SSF53901">
    <property type="entry name" value="Thiolase-like"/>
    <property type="match status" value="1"/>
</dbReference>